<dbReference type="RefSeq" id="WP_379862355.1">
    <property type="nucleotide sequence ID" value="NZ_JBHMFC010000103.1"/>
</dbReference>
<comment type="caution">
    <text evidence="4">The sequence shown here is derived from an EMBL/GenBank/DDBJ whole genome shotgun (WGS) entry which is preliminary data.</text>
</comment>
<keyword evidence="1 2" id="KW-0732">Signal</keyword>
<feature type="chain" id="PRO_5046319174" evidence="2">
    <location>
        <begin position="20"/>
        <end position="277"/>
    </location>
</feature>
<name>A0ABV5FFJ0_9FLAO</name>
<evidence type="ECO:0000313" key="5">
    <source>
        <dbReference type="Proteomes" id="UP001589585"/>
    </source>
</evidence>
<feature type="domain" description="Secretion system C-terminal sorting" evidence="3">
    <location>
        <begin position="206"/>
        <end position="276"/>
    </location>
</feature>
<evidence type="ECO:0000313" key="4">
    <source>
        <dbReference type="EMBL" id="MFB9058114.1"/>
    </source>
</evidence>
<proteinExistence type="predicted"/>
<evidence type="ECO:0000259" key="3">
    <source>
        <dbReference type="Pfam" id="PF18962"/>
    </source>
</evidence>
<dbReference type="NCBIfam" id="TIGR04183">
    <property type="entry name" value="Por_Secre_tail"/>
    <property type="match status" value="1"/>
</dbReference>
<dbReference type="Pfam" id="PF18962">
    <property type="entry name" value="Por_Secre_tail"/>
    <property type="match status" value="1"/>
</dbReference>
<protein>
    <submittedName>
        <fullName evidence="4">T9SS type A sorting domain-containing protein</fullName>
    </submittedName>
</protein>
<sequence length="277" mass="29577">MKTITLFFIAAIFATNSFAQLSPSGNWGKIVPAIPADPANDVELTDVFTDADNGDGIGDGALKVDGKTPKGVDVVGQGAFFKVDGTMEPGTTYTINTVIYTTESSSCIVNVKLYNLTDGTELSVSGKITIKGIKNAPENIATISLNHTALSSDDGDELEIRYVREDDGKKARNFNIDVLTLNGIALPTTAPVLSVANNVLDSGITVFPNPVSNVLNFQLKSSDVQIKNVTLVNILGKSVYKSKNTNPISIKNFAKGIYILKMQSEDGKISNKKIIID</sequence>
<feature type="signal peptide" evidence="2">
    <location>
        <begin position="1"/>
        <end position="19"/>
    </location>
</feature>
<reference evidence="4 5" key="1">
    <citation type="submission" date="2024-09" db="EMBL/GenBank/DDBJ databases">
        <authorList>
            <person name="Sun Q."/>
            <person name="Mori K."/>
        </authorList>
    </citation>
    <scope>NUCLEOTIDE SEQUENCE [LARGE SCALE GENOMIC DNA]</scope>
    <source>
        <strain evidence="4 5">CECT 8622</strain>
    </source>
</reference>
<gene>
    <name evidence="4" type="ORF">ACFFU9_15325</name>
</gene>
<dbReference type="Proteomes" id="UP001589585">
    <property type="component" value="Unassembled WGS sequence"/>
</dbReference>
<dbReference type="InterPro" id="IPR026444">
    <property type="entry name" value="Secre_tail"/>
</dbReference>
<evidence type="ECO:0000256" key="1">
    <source>
        <dbReference type="ARBA" id="ARBA00022729"/>
    </source>
</evidence>
<keyword evidence="5" id="KW-1185">Reference proteome</keyword>
<dbReference type="EMBL" id="JBHMFC010000103">
    <property type="protein sequence ID" value="MFB9058114.1"/>
    <property type="molecule type" value="Genomic_DNA"/>
</dbReference>
<evidence type="ECO:0000256" key="2">
    <source>
        <dbReference type="SAM" id="SignalP"/>
    </source>
</evidence>
<accession>A0ABV5FFJ0</accession>
<organism evidence="4 5">
    <name type="scientific">Mariniflexile ostreae</name>
    <dbReference type="NCBI Taxonomy" id="1520892"/>
    <lineage>
        <taxon>Bacteria</taxon>
        <taxon>Pseudomonadati</taxon>
        <taxon>Bacteroidota</taxon>
        <taxon>Flavobacteriia</taxon>
        <taxon>Flavobacteriales</taxon>
        <taxon>Flavobacteriaceae</taxon>
        <taxon>Mariniflexile</taxon>
    </lineage>
</organism>